<dbReference type="STRING" id="274537.BIU88_09835"/>
<dbReference type="InterPro" id="IPR009327">
    <property type="entry name" value="Cupin_DUF985"/>
</dbReference>
<proteinExistence type="predicted"/>
<dbReference type="SUPFAM" id="SSF51182">
    <property type="entry name" value="RmlC-like cupins"/>
    <property type="match status" value="1"/>
</dbReference>
<dbReference type="InterPro" id="IPR039935">
    <property type="entry name" value="YML079W-like"/>
</dbReference>
<reference evidence="2" key="1">
    <citation type="submission" date="2016-09" db="EMBL/GenBank/DDBJ databases">
        <title>Genome sequence of Chlorobaculum limnaeum.</title>
        <authorList>
            <person name="Liu Z."/>
            <person name="Tank M."/>
            <person name="Bryant D.A."/>
        </authorList>
    </citation>
    <scope>NUCLEOTIDE SEQUENCE [LARGE SCALE GENOMIC DNA]</scope>
    <source>
        <strain evidence="2">DSM 1677</strain>
    </source>
</reference>
<dbReference type="PANTHER" id="PTHR33387:SF3">
    <property type="entry name" value="DUF985 DOMAIN-CONTAINING PROTEIN"/>
    <property type="match status" value="1"/>
</dbReference>
<evidence type="ECO:0000313" key="2">
    <source>
        <dbReference type="EMBL" id="AOS84402.1"/>
    </source>
</evidence>
<name>A0A1D8CZP2_CHLLM</name>
<sequence length="168" mass="18928">MRTAEFWIERLGLEPHPEGGWYRETYRSEGSYGFDASSPFGSPRSFATSIHYLLQRGDRSRLHRIHSDEQWYFHAGSPLDVHAFPESGEPSRFTLGDDPDAAQTLHSWVPAGSWFGACLSEQSAEPDSYALVSCVVAPGFDFRDFSFVGRQELIQAFPGHARIIEKLS</sequence>
<gene>
    <name evidence="2" type="ORF">BIU88_09835</name>
</gene>
<dbReference type="CDD" id="cd06121">
    <property type="entry name" value="cupin_YML079wp"/>
    <property type="match status" value="1"/>
</dbReference>
<protein>
    <recommendedName>
        <fullName evidence="1">DUF985 domain-containing protein</fullName>
    </recommendedName>
</protein>
<dbReference type="AlphaFoldDB" id="A0A1D8CZP2"/>
<dbReference type="PANTHER" id="PTHR33387">
    <property type="entry name" value="RMLC-LIKE JELLY ROLL FOLD PROTEIN"/>
    <property type="match status" value="1"/>
</dbReference>
<organism evidence="2 3">
    <name type="scientific">Chlorobaculum limnaeum</name>
    <dbReference type="NCBI Taxonomy" id="274537"/>
    <lineage>
        <taxon>Bacteria</taxon>
        <taxon>Pseudomonadati</taxon>
        <taxon>Chlorobiota</taxon>
        <taxon>Chlorobiia</taxon>
        <taxon>Chlorobiales</taxon>
        <taxon>Chlorobiaceae</taxon>
        <taxon>Chlorobaculum</taxon>
    </lineage>
</organism>
<feature type="domain" description="DUF985" evidence="1">
    <location>
        <begin position="6"/>
        <end position="147"/>
    </location>
</feature>
<dbReference type="Pfam" id="PF06172">
    <property type="entry name" value="Cupin_5"/>
    <property type="match status" value="1"/>
</dbReference>
<keyword evidence="3" id="KW-1185">Reference proteome</keyword>
<dbReference type="Gene3D" id="2.60.120.10">
    <property type="entry name" value="Jelly Rolls"/>
    <property type="match status" value="1"/>
</dbReference>
<dbReference type="RefSeq" id="WP_069810594.1">
    <property type="nucleotide sequence ID" value="NZ_CP017305.1"/>
</dbReference>
<evidence type="ECO:0000313" key="3">
    <source>
        <dbReference type="Proteomes" id="UP000095185"/>
    </source>
</evidence>
<dbReference type="Proteomes" id="UP000095185">
    <property type="component" value="Chromosome"/>
</dbReference>
<accession>A0A1D8CZP2</accession>
<dbReference type="EMBL" id="CP017305">
    <property type="protein sequence ID" value="AOS84402.1"/>
    <property type="molecule type" value="Genomic_DNA"/>
</dbReference>
<dbReference type="KEGG" id="clz:BIU88_09835"/>
<evidence type="ECO:0000259" key="1">
    <source>
        <dbReference type="Pfam" id="PF06172"/>
    </source>
</evidence>
<dbReference type="InterPro" id="IPR014710">
    <property type="entry name" value="RmlC-like_jellyroll"/>
</dbReference>
<dbReference type="InterPro" id="IPR011051">
    <property type="entry name" value="RmlC_Cupin_sf"/>
</dbReference>
<dbReference type="OrthoDB" id="9798288at2"/>